<dbReference type="PANTHER" id="PTHR11206">
    <property type="entry name" value="MULTIDRUG RESISTANCE PROTEIN"/>
    <property type="match status" value="1"/>
</dbReference>
<gene>
    <name evidence="7" type="ORF">OLEA9_A116193</name>
</gene>
<dbReference type="GO" id="GO:0016020">
    <property type="term" value="C:membrane"/>
    <property type="evidence" value="ECO:0007669"/>
    <property type="project" value="UniProtKB-SubCell"/>
</dbReference>
<evidence type="ECO:0000256" key="1">
    <source>
        <dbReference type="ARBA" id="ARBA00004141"/>
    </source>
</evidence>
<dbReference type="AlphaFoldDB" id="A0A8S0UPG9"/>
<keyword evidence="4 6" id="KW-1133">Transmembrane helix</keyword>
<evidence type="ECO:0000313" key="8">
    <source>
        <dbReference type="Proteomes" id="UP000594638"/>
    </source>
</evidence>
<name>A0A8S0UPG9_OLEEU</name>
<feature type="transmembrane region" description="Helical" evidence="6">
    <location>
        <begin position="423"/>
        <end position="445"/>
    </location>
</feature>
<dbReference type="GO" id="GO:1990961">
    <property type="term" value="P:xenobiotic detoxification by transmembrane export across the plasma membrane"/>
    <property type="evidence" value="ECO:0007669"/>
    <property type="project" value="InterPro"/>
</dbReference>
<feature type="transmembrane region" description="Helical" evidence="6">
    <location>
        <begin position="320"/>
        <end position="341"/>
    </location>
</feature>
<feature type="transmembrane region" description="Helical" evidence="6">
    <location>
        <begin position="229"/>
        <end position="255"/>
    </location>
</feature>
<feature type="transmembrane region" description="Helical" evidence="6">
    <location>
        <begin position="353"/>
        <end position="375"/>
    </location>
</feature>
<feature type="transmembrane region" description="Helical" evidence="6">
    <location>
        <begin position="457"/>
        <end position="481"/>
    </location>
</feature>
<keyword evidence="8" id="KW-1185">Reference proteome</keyword>
<evidence type="ECO:0000256" key="4">
    <source>
        <dbReference type="ARBA" id="ARBA00022989"/>
    </source>
</evidence>
<dbReference type="InterPro" id="IPR045069">
    <property type="entry name" value="MATE_euk"/>
</dbReference>
<dbReference type="Pfam" id="PF01554">
    <property type="entry name" value="MatE"/>
    <property type="match status" value="2"/>
</dbReference>
<organism evidence="7 8">
    <name type="scientific">Olea europaea subsp. europaea</name>
    <dbReference type="NCBI Taxonomy" id="158383"/>
    <lineage>
        <taxon>Eukaryota</taxon>
        <taxon>Viridiplantae</taxon>
        <taxon>Streptophyta</taxon>
        <taxon>Embryophyta</taxon>
        <taxon>Tracheophyta</taxon>
        <taxon>Spermatophyta</taxon>
        <taxon>Magnoliopsida</taxon>
        <taxon>eudicotyledons</taxon>
        <taxon>Gunneridae</taxon>
        <taxon>Pentapetalae</taxon>
        <taxon>asterids</taxon>
        <taxon>lamiids</taxon>
        <taxon>Lamiales</taxon>
        <taxon>Oleaceae</taxon>
        <taxon>Oleeae</taxon>
        <taxon>Olea</taxon>
    </lineage>
</organism>
<dbReference type="GO" id="GO:0042910">
    <property type="term" value="F:xenobiotic transmembrane transporter activity"/>
    <property type="evidence" value="ECO:0007669"/>
    <property type="project" value="InterPro"/>
</dbReference>
<feature type="transmembrane region" description="Helical" evidence="6">
    <location>
        <begin position="171"/>
        <end position="190"/>
    </location>
</feature>
<dbReference type="CDD" id="cd13132">
    <property type="entry name" value="MATE_eukaryotic"/>
    <property type="match status" value="1"/>
</dbReference>
<proteinExistence type="inferred from homology"/>
<keyword evidence="5 6" id="KW-0472">Membrane</keyword>
<feature type="transmembrane region" description="Helical" evidence="6">
    <location>
        <begin position="276"/>
        <end position="300"/>
    </location>
</feature>
<feature type="transmembrane region" description="Helical" evidence="6">
    <location>
        <begin position="98"/>
        <end position="117"/>
    </location>
</feature>
<evidence type="ECO:0000256" key="5">
    <source>
        <dbReference type="ARBA" id="ARBA00023136"/>
    </source>
</evidence>
<reference evidence="7 8" key="1">
    <citation type="submission" date="2019-12" db="EMBL/GenBank/DDBJ databases">
        <authorList>
            <person name="Alioto T."/>
            <person name="Alioto T."/>
            <person name="Gomez Garrido J."/>
        </authorList>
    </citation>
    <scope>NUCLEOTIDE SEQUENCE [LARGE SCALE GENOMIC DNA]</scope>
</reference>
<dbReference type="InterPro" id="IPR002528">
    <property type="entry name" value="MATE_fam"/>
</dbReference>
<dbReference type="GO" id="GO:0015297">
    <property type="term" value="F:antiporter activity"/>
    <property type="evidence" value="ECO:0007669"/>
    <property type="project" value="InterPro"/>
</dbReference>
<protein>
    <recommendedName>
        <fullName evidence="6">Protein DETOXIFICATION</fullName>
    </recommendedName>
    <alternativeName>
        <fullName evidence="6">Multidrug and toxic compound extrusion protein</fullName>
    </alternativeName>
</protein>
<accession>A0A8S0UPG9</accession>
<evidence type="ECO:0000256" key="6">
    <source>
        <dbReference type="RuleBase" id="RU004914"/>
    </source>
</evidence>
<evidence type="ECO:0000256" key="2">
    <source>
        <dbReference type="ARBA" id="ARBA00010199"/>
    </source>
</evidence>
<comment type="similarity">
    <text evidence="2 6">Belongs to the multi antimicrobial extrusion (MATE) (TC 2.A.66.1) family.</text>
</comment>
<dbReference type="EMBL" id="CACTIH010009040">
    <property type="protein sequence ID" value="CAA3020524.1"/>
    <property type="molecule type" value="Genomic_DNA"/>
</dbReference>
<keyword evidence="3 6" id="KW-0812">Transmembrane</keyword>
<evidence type="ECO:0000256" key="3">
    <source>
        <dbReference type="ARBA" id="ARBA00022692"/>
    </source>
</evidence>
<dbReference type="Proteomes" id="UP000594638">
    <property type="component" value="Unassembled WGS sequence"/>
</dbReference>
<feature type="transmembrane region" description="Helical" evidence="6">
    <location>
        <begin position="138"/>
        <end position="159"/>
    </location>
</feature>
<feature type="transmembrane region" description="Helical" evidence="6">
    <location>
        <begin position="202"/>
        <end position="223"/>
    </location>
</feature>
<comment type="subcellular location">
    <subcellularLocation>
        <location evidence="1">Membrane</location>
        <topology evidence="1">Multi-pass membrane protein</topology>
    </subcellularLocation>
</comment>
<dbReference type="Gramene" id="OE9A116193T2">
    <property type="protein sequence ID" value="OE9A116193C2"/>
    <property type="gene ID" value="OE9A116193"/>
</dbReference>
<evidence type="ECO:0000313" key="7">
    <source>
        <dbReference type="EMBL" id="CAA3020524.1"/>
    </source>
</evidence>
<dbReference type="NCBIfam" id="TIGR00797">
    <property type="entry name" value="matE"/>
    <property type="match status" value="1"/>
</dbReference>
<sequence>MTGGGVVEPLISIRHVQNDMKDEDISQSFCGEEDEIGPINGVKDFVREFSTESKKLWYVAGPSIFTSFCQYALMATTMMVVGHIGTIQLAAVSVENSVIAAIPYGVLLGMSSALETFCGQAFGANQLEMLGIHMQRSLLILNIMALAMVSLFVFATPILKRLGQTDAISAAAGKFSLWMIPQQFAYAMIFPTTKFLQAQSKVMAIAVITAAALGLHLFLSWLFMLELQWGLGGAAVSLDVAWWVIAIGQFLYIISGTCGEAWSGFSWKTFENLWKFVKVSVASAVMICSEIWYISVLTLFVGNLKNAEVSVDTSSICSNILGWISMAGLGFHVATSVRVSNELGSGHPGRVKFSAVVAGSTSLLFGFFIALVLMVTSKQYPTIFSNSSEVIHLVEELTPLLGICITLTNFQYTLTGAAIGAGWQVPVACINVACYFLLGIPLGVLMGFKFKMGVKGLWCGMLLGLFLQCSVLLCMLCVANWDKEVCAK</sequence>
<comment type="caution">
    <text evidence="7">The sequence shown here is derived from an EMBL/GenBank/DDBJ whole genome shotgun (WGS) entry which is preliminary data.</text>
</comment>